<gene>
    <name evidence="1" type="ORF">TNCT_731501</name>
</gene>
<keyword evidence="2" id="KW-1185">Reference proteome</keyword>
<sequence length="80" mass="9195">MKPKILRFRTNSGCHYVTSDVTSSFGIPLNFFPCRIPTICFTANFKAPRFLSARLHGVSEPLSARLYLMITLCKVERDRR</sequence>
<organism evidence="1 2">
    <name type="scientific">Trichonephila clavata</name>
    <name type="common">Joro spider</name>
    <name type="synonym">Nephila clavata</name>
    <dbReference type="NCBI Taxonomy" id="2740835"/>
    <lineage>
        <taxon>Eukaryota</taxon>
        <taxon>Metazoa</taxon>
        <taxon>Ecdysozoa</taxon>
        <taxon>Arthropoda</taxon>
        <taxon>Chelicerata</taxon>
        <taxon>Arachnida</taxon>
        <taxon>Araneae</taxon>
        <taxon>Araneomorphae</taxon>
        <taxon>Entelegynae</taxon>
        <taxon>Araneoidea</taxon>
        <taxon>Nephilidae</taxon>
        <taxon>Trichonephila</taxon>
    </lineage>
</organism>
<proteinExistence type="predicted"/>
<reference evidence="1" key="1">
    <citation type="submission" date="2020-07" db="EMBL/GenBank/DDBJ databases">
        <title>Multicomponent nature underlies the extraordinary mechanical properties of spider dragline silk.</title>
        <authorList>
            <person name="Kono N."/>
            <person name="Nakamura H."/>
            <person name="Mori M."/>
            <person name="Yoshida Y."/>
            <person name="Ohtoshi R."/>
            <person name="Malay A.D."/>
            <person name="Moran D.A.P."/>
            <person name="Tomita M."/>
            <person name="Numata K."/>
            <person name="Arakawa K."/>
        </authorList>
    </citation>
    <scope>NUCLEOTIDE SEQUENCE</scope>
</reference>
<comment type="caution">
    <text evidence="1">The sequence shown here is derived from an EMBL/GenBank/DDBJ whole genome shotgun (WGS) entry which is preliminary data.</text>
</comment>
<accession>A0A8X6I8N7</accession>
<evidence type="ECO:0000313" key="2">
    <source>
        <dbReference type="Proteomes" id="UP000887116"/>
    </source>
</evidence>
<name>A0A8X6I8N7_TRICU</name>
<dbReference type="Proteomes" id="UP000887116">
    <property type="component" value="Unassembled WGS sequence"/>
</dbReference>
<dbReference type="EMBL" id="BMAO01027493">
    <property type="protein sequence ID" value="GFR17509.1"/>
    <property type="molecule type" value="Genomic_DNA"/>
</dbReference>
<evidence type="ECO:0000313" key="1">
    <source>
        <dbReference type="EMBL" id="GFR17509.1"/>
    </source>
</evidence>
<protein>
    <submittedName>
        <fullName evidence="1">Uncharacterized protein</fullName>
    </submittedName>
</protein>
<dbReference type="AlphaFoldDB" id="A0A8X6I8N7"/>